<gene>
    <name evidence="1" type="ordered locus">Desca_2440</name>
</gene>
<dbReference type="KEGG" id="dca:Desca_2440"/>
<protein>
    <submittedName>
        <fullName evidence="1">Uncharacterized protein</fullName>
    </submittedName>
</protein>
<accession>F6B491</accession>
<reference evidence="1" key="1">
    <citation type="submission" date="2011-05" db="EMBL/GenBank/DDBJ databases">
        <title>Complete sequence of Desulfotomaculum carboxydivorans CO-1-SRB.</title>
        <authorList>
            <consortium name="US DOE Joint Genome Institute"/>
            <person name="Lucas S."/>
            <person name="Han J."/>
            <person name="Lapidus A."/>
            <person name="Cheng J.-F."/>
            <person name="Goodwin L."/>
            <person name="Pitluck S."/>
            <person name="Peters L."/>
            <person name="Mikhailova N."/>
            <person name="Lu M."/>
            <person name="Han C."/>
            <person name="Tapia R."/>
            <person name="Land M."/>
            <person name="Hauser L."/>
            <person name="Kyrpides N."/>
            <person name="Ivanova N."/>
            <person name="Pagani I."/>
            <person name="Stams A."/>
            <person name="Plugge C."/>
            <person name="Muyzer G."/>
            <person name="Kuever J."/>
            <person name="Parshina S."/>
            <person name="Ivanova A."/>
            <person name="Nazina T."/>
            <person name="Woyke T."/>
        </authorList>
    </citation>
    <scope>NUCLEOTIDE SEQUENCE [LARGE SCALE GENOMIC DNA]</scope>
    <source>
        <strain evidence="1">CO-1-SRB</strain>
    </source>
</reference>
<evidence type="ECO:0000313" key="1">
    <source>
        <dbReference type="EMBL" id="AEF95268.1"/>
    </source>
</evidence>
<keyword evidence="2" id="KW-1185">Reference proteome</keyword>
<sequence length="58" mass="6977">MKRVIFPLIGALFLGFNYLGKGILHLLYDEDKKEGIFIEMCRPWERRRGNYPYQNSLR</sequence>
<name>F6B491_DESCC</name>
<dbReference type="EMBL" id="CP002736">
    <property type="protein sequence ID" value="AEF95268.1"/>
    <property type="molecule type" value="Genomic_DNA"/>
</dbReference>
<dbReference type="AlphaFoldDB" id="F6B491"/>
<proteinExistence type="predicted"/>
<organism evidence="1 2">
    <name type="scientific">Desulfotomaculum nigrificans (strain DSM 14880 / VKM B-2319 / CO-1-SRB)</name>
    <name type="common">Desulfotomaculum carboxydivorans</name>
    <dbReference type="NCBI Taxonomy" id="868595"/>
    <lineage>
        <taxon>Bacteria</taxon>
        <taxon>Bacillati</taxon>
        <taxon>Bacillota</taxon>
        <taxon>Clostridia</taxon>
        <taxon>Eubacteriales</taxon>
        <taxon>Desulfotomaculaceae</taxon>
        <taxon>Desulfotomaculum</taxon>
    </lineage>
</organism>
<dbReference type="HOGENOM" id="CLU_2971964_0_0_9"/>
<dbReference type="RefSeq" id="WP_003539680.1">
    <property type="nucleotide sequence ID" value="NC_015565.1"/>
</dbReference>
<evidence type="ECO:0000313" key="2">
    <source>
        <dbReference type="Proteomes" id="UP000009226"/>
    </source>
</evidence>
<dbReference type="Proteomes" id="UP000009226">
    <property type="component" value="Chromosome"/>
</dbReference>